<protein>
    <submittedName>
        <fullName evidence="2">Uncharacterized protein</fullName>
    </submittedName>
</protein>
<organism evidence="2 3">
    <name type="scientific">Phytophthora fragariae</name>
    <dbReference type="NCBI Taxonomy" id="53985"/>
    <lineage>
        <taxon>Eukaryota</taxon>
        <taxon>Sar</taxon>
        <taxon>Stramenopiles</taxon>
        <taxon>Oomycota</taxon>
        <taxon>Peronosporomycetes</taxon>
        <taxon>Peronosporales</taxon>
        <taxon>Peronosporaceae</taxon>
        <taxon>Phytophthora</taxon>
    </lineage>
</organism>
<gene>
    <name evidence="2" type="ORF">PF008_g29023</name>
</gene>
<evidence type="ECO:0000313" key="2">
    <source>
        <dbReference type="EMBL" id="KAE9276727.1"/>
    </source>
</evidence>
<feature type="region of interest" description="Disordered" evidence="1">
    <location>
        <begin position="1"/>
        <end position="31"/>
    </location>
</feature>
<dbReference type="AlphaFoldDB" id="A0A6G0Q9Q6"/>
<accession>A0A6G0Q9Q6</accession>
<feature type="compositionally biased region" description="Acidic residues" evidence="1">
    <location>
        <begin position="1"/>
        <end position="12"/>
    </location>
</feature>
<reference evidence="2 3" key="1">
    <citation type="submission" date="2018-09" db="EMBL/GenBank/DDBJ databases">
        <title>Genomic investigation of the strawberry pathogen Phytophthora fragariae indicates pathogenicity is determined by transcriptional variation in three key races.</title>
        <authorList>
            <person name="Adams T.M."/>
            <person name="Armitage A.D."/>
            <person name="Sobczyk M.K."/>
            <person name="Bates H.J."/>
            <person name="Dunwell J.M."/>
            <person name="Nellist C.F."/>
            <person name="Harrison R.J."/>
        </authorList>
    </citation>
    <scope>NUCLEOTIDE SEQUENCE [LARGE SCALE GENOMIC DNA]</scope>
    <source>
        <strain evidence="2 3">NOV-77</strain>
    </source>
</reference>
<sequence>MLVQEQEQELSEQELAQEPTEEMAEGLTQKP</sequence>
<comment type="caution">
    <text evidence="2">The sequence shown here is derived from an EMBL/GenBank/DDBJ whole genome shotgun (WGS) entry which is preliminary data.</text>
</comment>
<evidence type="ECO:0000256" key="1">
    <source>
        <dbReference type="SAM" id="MobiDB-lite"/>
    </source>
</evidence>
<dbReference type="Proteomes" id="UP000486351">
    <property type="component" value="Unassembled WGS sequence"/>
</dbReference>
<name>A0A6G0Q9Q6_9STRA</name>
<dbReference type="EMBL" id="QXFY01004557">
    <property type="protein sequence ID" value="KAE9276727.1"/>
    <property type="molecule type" value="Genomic_DNA"/>
</dbReference>
<proteinExistence type="predicted"/>
<evidence type="ECO:0000313" key="3">
    <source>
        <dbReference type="Proteomes" id="UP000486351"/>
    </source>
</evidence>